<name>A0A1W0X0K1_HYPEX</name>
<reference evidence="4" key="1">
    <citation type="submission" date="2017-01" db="EMBL/GenBank/DDBJ databases">
        <title>Comparative genomics of anhydrobiosis in the tardigrade Hypsibius dujardini.</title>
        <authorList>
            <person name="Yoshida Y."/>
            <person name="Koutsovoulos G."/>
            <person name="Laetsch D."/>
            <person name="Stevens L."/>
            <person name="Kumar S."/>
            <person name="Horikawa D."/>
            <person name="Ishino K."/>
            <person name="Komine S."/>
            <person name="Tomita M."/>
            <person name="Blaxter M."/>
            <person name="Arakawa K."/>
        </authorList>
    </citation>
    <scope>NUCLEOTIDE SEQUENCE [LARGE SCALE GENOMIC DNA]</scope>
    <source>
        <strain evidence="4">Z151</strain>
    </source>
</reference>
<evidence type="ECO:0000256" key="2">
    <source>
        <dbReference type="SAM" id="SignalP"/>
    </source>
</evidence>
<sequence length="703" mass="80623">MGRECLLLCGSLLCVFGTVLATFGYYKMFTPYGTGDTIIQTWTGHKGPDYNQPQRKWIVECLDGEAVIGILDNGDDFTRMWYVWCKFMFPYKPPAQGRYPYYPSCHVRNYTTQYFCYHSAEHEKTVNTFVTGFYGKQWNFILNRQISDDMQPYKCCKTPHGYYLDYTACYYQPTHDQYWEYYDSPSYFVVYCATGYVMTGITRRVNPYTKPDYHIEWIQCCRLGFGVPPLQPPPSNGSSYSLPYYNNITAYNYQRSVGNGAGPSSRFIVDPRELDGDHEAPDGKVPNAWPTTGNNWPMTGVKEETGSDPQKPDLSDVPYENKQLKEFFTPEGGSSTIGPVASSAIRRRRRRRRRRQHYVSKMRSLTFPLTRRWRPSFVEILCCSLLPAVVVGTNMYYGMYKSFGTGDTVITTYHADGGTVLPHRKWQVECFDGEAAVGIADNIWDFGALTYVWCKFLFPYKPPSQGLYPYYPHCHVMDYASQQFCYSRANHSLTANTFVTGFFDSDFVFWTWSPTDVKQPYKCCRTPKGYYIDYISCYYVPTHDLYFEYYDGNYFIVMCATGYVITGVGEKVNPINLERRIDWIQCCRVGFGAVMAVSPPIINVQNRPAAFTSSSSVSPINIPSGYAHQYRKKRSAAISSRTRRSALEDGNSTISVEDALLESEHSMPKQRAFGFDGQVNHHDVPPIFSEYSETNIPLSVQNL</sequence>
<organism evidence="3 4">
    <name type="scientific">Hypsibius exemplaris</name>
    <name type="common">Freshwater tardigrade</name>
    <dbReference type="NCBI Taxonomy" id="2072580"/>
    <lineage>
        <taxon>Eukaryota</taxon>
        <taxon>Metazoa</taxon>
        <taxon>Ecdysozoa</taxon>
        <taxon>Tardigrada</taxon>
        <taxon>Eutardigrada</taxon>
        <taxon>Parachela</taxon>
        <taxon>Hypsibioidea</taxon>
        <taxon>Hypsibiidae</taxon>
        <taxon>Hypsibius</taxon>
    </lineage>
</organism>
<proteinExistence type="predicted"/>
<feature type="signal peptide" evidence="2">
    <location>
        <begin position="1"/>
        <end position="21"/>
    </location>
</feature>
<evidence type="ECO:0000313" key="3">
    <source>
        <dbReference type="EMBL" id="OQV20968.1"/>
    </source>
</evidence>
<keyword evidence="4" id="KW-1185">Reference proteome</keyword>
<comment type="caution">
    <text evidence="3">The sequence shown here is derived from an EMBL/GenBank/DDBJ whole genome shotgun (WGS) entry which is preliminary data.</text>
</comment>
<dbReference type="OrthoDB" id="10428823at2759"/>
<protein>
    <submittedName>
        <fullName evidence="3">Uncharacterized protein</fullName>
    </submittedName>
</protein>
<evidence type="ECO:0000313" key="4">
    <source>
        <dbReference type="Proteomes" id="UP000192578"/>
    </source>
</evidence>
<feature type="chain" id="PRO_5012664240" evidence="2">
    <location>
        <begin position="22"/>
        <end position="703"/>
    </location>
</feature>
<evidence type="ECO:0000256" key="1">
    <source>
        <dbReference type="SAM" id="MobiDB-lite"/>
    </source>
</evidence>
<dbReference type="EMBL" id="MTYJ01000026">
    <property type="protein sequence ID" value="OQV20968.1"/>
    <property type="molecule type" value="Genomic_DNA"/>
</dbReference>
<dbReference type="AlphaFoldDB" id="A0A1W0X0K1"/>
<dbReference type="Proteomes" id="UP000192578">
    <property type="component" value="Unassembled WGS sequence"/>
</dbReference>
<keyword evidence="2" id="KW-0732">Signal</keyword>
<accession>A0A1W0X0K1</accession>
<gene>
    <name evidence="3" type="ORF">BV898_05043</name>
</gene>
<feature type="region of interest" description="Disordered" evidence="1">
    <location>
        <begin position="275"/>
        <end position="295"/>
    </location>
</feature>